<dbReference type="Proteomes" id="UP000593802">
    <property type="component" value="Chromosome"/>
</dbReference>
<reference evidence="3 4" key="1">
    <citation type="submission" date="2020-08" db="EMBL/GenBank/DDBJ databases">
        <title>Complete Genome Sequence of Effusibacillus dendaii Strain skT53, Isolated from Farmland soil.</title>
        <authorList>
            <person name="Konishi T."/>
            <person name="Kawasaki H."/>
        </authorList>
    </citation>
    <scope>NUCLEOTIDE SEQUENCE [LARGE SCALE GENOMIC DNA]</scope>
    <source>
        <strain evidence="4">skT53</strain>
    </source>
</reference>
<evidence type="ECO:0000256" key="1">
    <source>
        <dbReference type="ARBA" id="ARBA00006420"/>
    </source>
</evidence>
<sequence>MSLDSLYQDVILDHYKRPRNVGKIENYDVGMELANPTCGDVIGVHLKVDETGKVEDAKFHGHGCSISQSSASMLTVKLKGKTIAEARQLIDRFYDMMKGVEGDYSGLGELQALQGVSKYPVRIKCATLAWKALEQGLDKKEGVENGQSK</sequence>
<accession>A0A7I8DA51</accession>
<dbReference type="GO" id="GO:0051536">
    <property type="term" value="F:iron-sulfur cluster binding"/>
    <property type="evidence" value="ECO:0007669"/>
    <property type="project" value="InterPro"/>
</dbReference>
<dbReference type="EMBL" id="AP023366">
    <property type="protein sequence ID" value="BCJ87058.1"/>
    <property type="molecule type" value="Genomic_DNA"/>
</dbReference>
<dbReference type="PANTHER" id="PTHR10093">
    <property type="entry name" value="IRON-SULFUR CLUSTER ASSEMBLY ENZYME NIFU HOMOLOG"/>
    <property type="match status" value="1"/>
</dbReference>
<evidence type="ECO:0000259" key="2">
    <source>
        <dbReference type="Pfam" id="PF01592"/>
    </source>
</evidence>
<comment type="similarity">
    <text evidence="1">Belongs to the NifU family.</text>
</comment>
<dbReference type="AlphaFoldDB" id="A0A7I8DA51"/>
<evidence type="ECO:0000313" key="4">
    <source>
        <dbReference type="Proteomes" id="UP000593802"/>
    </source>
</evidence>
<keyword evidence="4" id="KW-1185">Reference proteome</keyword>
<dbReference type="CDD" id="cd06664">
    <property type="entry name" value="IscU_like"/>
    <property type="match status" value="1"/>
</dbReference>
<dbReference type="SUPFAM" id="SSF82649">
    <property type="entry name" value="SufE/NifU"/>
    <property type="match status" value="1"/>
</dbReference>
<dbReference type="KEGG" id="eff:skT53_20430"/>
<proteinExistence type="inferred from homology"/>
<dbReference type="NCBIfam" id="TIGR01994">
    <property type="entry name" value="SUF_scaf_2"/>
    <property type="match status" value="1"/>
</dbReference>
<dbReference type="GO" id="GO:0016226">
    <property type="term" value="P:iron-sulfur cluster assembly"/>
    <property type="evidence" value="ECO:0007669"/>
    <property type="project" value="InterPro"/>
</dbReference>
<dbReference type="Gene3D" id="3.90.1010.10">
    <property type="match status" value="1"/>
</dbReference>
<dbReference type="GO" id="GO:0005506">
    <property type="term" value="F:iron ion binding"/>
    <property type="evidence" value="ECO:0007669"/>
    <property type="project" value="InterPro"/>
</dbReference>
<gene>
    <name evidence="3" type="ORF">skT53_20430</name>
</gene>
<dbReference type="InterPro" id="IPR002871">
    <property type="entry name" value="NIF_FeS_clus_asmbl_NifU_N"/>
</dbReference>
<dbReference type="Pfam" id="PF01592">
    <property type="entry name" value="NifU_N"/>
    <property type="match status" value="1"/>
</dbReference>
<protein>
    <submittedName>
        <fullName evidence="3">Iron-sulfur cluster assembly scaffold protein NifU</fullName>
    </submittedName>
</protein>
<organism evidence="3 4">
    <name type="scientific">Effusibacillus dendaii</name>
    <dbReference type="NCBI Taxonomy" id="2743772"/>
    <lineage>
        <taxon>Bacteria</taxon>
        <taxon>Bacillati</taxon>
        <taxon>Bacillota</taxon>
        <taxon>Bacilli</taxon>
        <taxon>Bacillales</taxon>
        <taxon>Alicyclobacillaceae</taxon>
        <taxon>Effusibacillus</taxon>
    </lineage>
</organism>
<evidence type="ECO:0000313" key="3">
    <source>
        <dbReference type="EMBL" id="BCJ87058.1"/>
    </source>
</evidence>
<dbReference type="RefSeq" id="WP_200756684.1">
    <property type="nucleotide sequence ID" value="NZ_AP023366.1"/>
</dbReference>
<dbReference type="FunFam" id="3.90.1010.10:FF:000002">
    <property type="entry name" value="Iron-sulfur cluster assembly scaffold protein NifU"/>
    <property type="match status" value="1"/>
</dbReference>
<feature type="domain" description="NIF system FeS cluster assembly NifU N-terminal" evidence="2">
    <location>
        <begin position="7"/>
        <end position="125"/>
    </location>
</feature>
<name>A0A7I8DA51_9BACL</name>